<keyword evidence="2" id="KW-1185">Reference proteome</keyword>
<evidence type="ECO:0000313" key="2">
    <source>
        <dbReference type="Proteomes" id="UP001497700"/>
    </source>
</evidence>
<evidence type="ECO:0000313" key="1">
    <source>
        <dbReference type="EMBL" id="KAI4861424.1"/>
    </source>
</evidence>
<gene>
    <name evidence="1" type="ORF">F4820DRAFT_433877</name>
</gene>
<comment type="caution">
    <text evidence="1">The sequence shown here is derived from an EMBL/GenBank/DDBJ whole genome shotgun (WGS) entry which is preliminary data.</text>
</comment>
<sequence length="253" mass="27236">MALPTIFFVPGAWHETWVFDDVRSALSNRGFETDVSALPTVGSDTSIGVFEDAAVVRPALLKLVDAGKEVVIVSHSYGGIVAANSVRGLSIDQRTADSKAGGIMIFLYLAAFAIPADMSLLMAFENVFPSWWNVTEDRSVMTPIDPGNVFYADVKPPALVAKAVAALKPVPFQIVTEKSTYAPFHEAFEVGYIFAEKDRALPVGVQRGMFAQFPAGSFSASLESSHSPFLSMPDALADAIQDAVNHIRAKKSH</sequence>
<reference evidence="1 2" key="1">
    <citation type="journal article" date="2022" name="New Phytol.">
        <title>Ecological generalism drives hyperdiversity of secondary metabolite gene clusters in xylarialean endophytes.</title>
        <authorList>
            <person name="Franco M.E.E."/>
            <person name="Wisecaver J.H."/>
            <person name="Arnold A.E."/>
            <person name="Ju Y.M."/>
            <person name="Slot J.C."/>
            <person name="Ahrendt S."/>
            <person name="Moore L.P."/>
            <person name="Eastman K.E."/>
            <person name="Scott K."/>
            <person name="Konkel Z."/>
            <person name="Mondo S.J."/>
            <person name="Kuo A."/>
            <person name="Hayes R.D."/>
            <person name="Haridas S."/>
            <person name="Andreopoulos B."/>
            <person name="Riley R."/>
            <person name="LaButti K."/>
            <person name="Pangilinan J."/>
            <person name="Lipzen A."/>
            <person name="Amirebrahimi M."/>
            <person name="Yan J."/>
            <person name="Adam C."/>
            <person name="Keymanesh K."/>
            <person name="Ng V."/>
            <person name="Louie K."/>
            <person name="Northen T."/>
            <person name="Drula E."/>
            <person name="Henrissat B."/>
            <person name="Hsieh H.M."/>
            <person name="Youens-Clark K."/>
            <person name="Lutzoni F."/>
            <person name="Miadlikowska J."/>
            <person name="Eastwood D.C."/>
            <person name="Hamelin R.C."/>
            <person name="Grigoriev I.V."/>
            <person name="U'Ren J.M."/>
        </authorList>
    </citation>
    <scope>NUCLEOTIDE SEQUENCE [LARGE SCALE GENOMIC DNA]</scope>
    <source>
        <strain evidence="1 2">CBS 119005</strain>
    </source>
</reference>
<accession>A0ACB9YQ11</accession>
<name>A0ACB9YQ11_9PEZI</name>
<protein>
    <submittedName>
        <fullName evidence="1">Uncharacterized protein</fullName>
    </submittedName>
</protein>
<dbReference type="Proteomes" id="UP001497700">
    <property type="component" value="Unassembled WGS sequence"/>
</dbReference>
<proteinExistence type="predicted"/>
<dbReference type="EMBL" id="MU393553">
    <property type="protein sequence ID" value="KAI4861424.1"/>
    <property type="molecule type" value="Genomic_DNA"/>
</dbReference>
<organism evidence="1 2">
    <name type="scientific">Hypoxylon rubiginosum</name>
    <dbReference type="NCBI Taxonomy" id="110542"/>
    <lineage>
        <taxon>Eukaryota</taxon>
        <taxon>Fungi</taxon>
        <taxon>Dikarya</taxon>
        <taxon>Ascomycota</taxon>
        <taxon>Pezizomycotina</taxon>
        <taxon>Sordariomycetes</taxon>
        <taxon>Xylariomycetidae</taxon>
        <taxon>Xylariales</taxon>
        <taxon>Hypoxylaceae</taxon>
        <taxon>Hypoxylon</taxon>
    </lineage>
</organism>